<organism evidence="2 3">
    <name type="scientific">Saguinus oedipus</name>
    <name type="common">Cotton-top tamarin</name>
    <name type="synonym">Oedipomidas oedipus</name>
    <dbReference type="NCBI Taxonomy" id="9490"/>
    <lineage>
        <taxon>Eukaryota</taxon>
        <taxon>Metazoa</taxon>
        <taxon>Chordata</taxon>
        <taxon>Craniata</taxon>
        <taxon>Vertebrata</taxon>
        <taxon>Euteleostomi</taxon>
        <taxon>Mammalia</taxon>
        <taxon>Eutheria</taxon>
        <taxon>Euarchontoglires</taxon>
        <taxon>Primates</taxon>
        <taxon>Haplorrhini</taxon>
        <taxon>Platyrrhini</taxon>
        <taxon>Cebidae</taxon>
        <taxon>Callitrichinae</taxon>
        <taxon>Saguinus</taxon>
    </lineage>
</organism>
<comment type="caution">
    <text evidence="2">The sequence shown here is derived from an EMBL/GenBank/DDBJ whole genome shotgun (WGS) entry which is preliminary data.</text>
</comment>
<dbReference type="Proteomes" id="UP001266305">
    <property type="component" value="Unassembled WGS sequence"/>
</dbReference>
<dbReference type="EMBL" id="JASSZA010000014">
    <property type="protein sequence ID" value="KAK2094009.1"/>
    <property type="molecule type" value="Genomic_DNA"/>
</dbReference>
<name>A0ABQ9UAB1_SAGOE</name>
<evidence type="ECO:0000313" key="2">
    <source>
        <dbReference type="EMBL" id="KAK2094009.1"/>
    </source>
</evidence>
<protein>
    <submittedName>
        <fullName evidence="2">Uncharacterized protein</fullName>
    </submittedName>
</protein>
<proteinExistence type="predicted"/>
<keyword evidence="3" id="KW-1185">Reference proteome</keyword>
<feature type="non-terminal residue" evidence="2">
    <location>
        <position position="1"/>
    </location>
</feature>
<evidence type="ECO:0000256" key="1">
    <source>
        <dbReference type="SAM" id="MobiDB-lite"/>
    </source>
</evidence>
<gene>
    <name evidence="2" type="ORF">P7K49_027747</name>
</gene>
<sequence length="87" mass="9463">PLVQFFMWPPSSKAESRQPQALSPPAGQKTVLLFPVIPDSRQGILQVVLHVTGDSASPAALLALQRRQEPGLVFPRAGLMCDSPTMW</sequence>
<feature type="region of interest" description="Disordered" evidence="1">
    <location>
        <begin position="1"/>
        <end position="24"/>
    </location>
</feature>
<accession>A0ABQ9UAB1</accession>
<evidence type="ECO:0000313" key="3">
    <source>
        <dbReference type="Proteomes" id="UP001266305"/>
    </source>
</evidence>
<reference evidence="2 3" key="1">
    <citation type="submission" date="2023-05" db="EMBL/GenBank/DDBJ databases">
        <title>B98-5 Cell Line De Novo Hybrid Assembly: An Optical Mapping Approach.</title>
        <authorList>
            <person name="Kananen K."/>
            <person name="Auerbach J.A."/>
            <person name="Kautto E."/>
            <person name="Blachly J.S."/>
        </authorList>
    </citation>
    <scope>NUCLEOTIDE SEQUENCE [LARGE SCALE GENOMIC DNA]</scope>
    <source>
        <strain evidence="2">B95-8</strain>
        <tissue evidence="2">Cell line</tissue>
    </source>
</reference>